<dbReference type="InterPro" id="IPR036322">
    <property type="entry name" value="WD40_repeat_dom_sf"/>
</dbReference>
<dbReference type="Proteomes" id="UP000249619">
    <property type="component" value="Unassembled WGS sequence"/>
</dbReference>
<dbReference type="InterPro" id="IPR001680">
    <property type="entry name" value="WD40_rpt"/>
</dbReference>
<keyword evidence="6" id="KW-0732">Signal</keyword>
<dbReference type="CDD" id="cd00200">
    <property type="entry name" value="WD40"/>
    <property type="match status" value="1"/>
</dbReference>
<dbReference type="InterPro" id="IPR033132">
    <property type="entry name" value="GH_1_N_CS"/>
</dbReference>
<dbReference type="Gene3D" id="2.130.10.10">
    <property type="entry name" value="YVTN repeat-like/Quinoprotein amine dehydrogenase"/>
    <property type="match status" value="1"/>
</dbReference>
<sequence>MAQLVPLLGVLLLASPIAADTANGTATFSFARPSGYSSASFNASAQPTPYTRTDYSPNALASLWDQIGPVATGPVTTTVTPTPEPSAYPQPDPYFYHPLVRSGYPETEGLKLPKNFHWGLSSSAYQIEGAAKDEGKGPSIWDLLAHRVPNFVADNTTGDVVAQHYYLYKQDFARLASLGLKAFSPSFSWPRFFPFGNGPVNEEAVAHYDDVIATMHANGLHPSVTLFHWDTPLAIFNEYGGWTDRRVVDDFFNYAKFVITRYDAYVDEWFTINEPQYCNWQYASYPAGEYYPAPNGVTGGVEARFLCGHYTLLAHAKVAKWYHEEFKGRGRITIKNSGNYFEANSTKPEDEEARQRNFDFSIGWFGGPWTDGDYPQSLKDTLGDLLPEFTQEEKDMIKGSCDFYAIDPYSSFLAFEVEGGLEACTSNRSHPSFPDCAGSASVAPNGFPIGPAADPAMSWFYSAPAGVRRFLKHITQVLFPSVPDIVVSEFGFAEPFEAQWTDLNSALWDLKRADYYQQYLDNILLSIHVDGVNVTGAWGWSIYDNFEWLLGTSVRFGLQYVDYETLERSPKATFVLADRIAPNLPSPIAADHPSTPTSPASSSPELSAPDDGAEATAGPLQHPPATTIPPSDRPRARKRRHSLSGTDDQSEEDPLSHSNRARPSRPISKRRRRQDGTMRLDNDSSKTSQSPSRNFANGSSQSSAPRSPLAKNANGSTHSRNESNGAYANGGPVANGASVPATFFGHDREEVTRILIQSLTDLGYHGAAGALCKESGFQLEGPTVAAFRSSVLNGDWEEAEELLFGSSTNDNGGGVGLDSQCEKPWGKSSAKSDSQRSTGLTLAEGANREVMLFWLKQQKYLELLERRHLSKALLVLRQELTPLHQDVGRLHALSALMMCQSAEDLRNQAQWDGARGESRMHLLSDLSRSISPSIMIPEHRLSVLLDEVKDSWIANCLYHNTAASPSLYLDHNCERDDFPTKAVLDLRHHKDEVWFLQYSNDGTKLASTSKDCTIIIYETTTYRVLHQLDEHRDSGVAHLAWSPDDTKIVTCCNQPENSARIWDVKTGTCIQRISDFTYPCTTAAWDPSGTRVIIGSQDDRVGCGVWDLNGDLIHNFSDDNAKLRANDLSVSPNGERLVAITESSIVVFDFVSYEKIAEFQLEDMKLTSIKISQDSRHMLVSMSPDQIKLMEIDTGDVIQRFEAHAQKQFIIRSAFGGADENFVVSGSEDSRIYIWRSNGLLIEALDAHPGCVNSVAWHPKDPTTFASAGDDMRVKIWKPASAPPMPAGSGGSMTNNGYGR</sequence>
<dbReference type="PRINTS" id="PR00131">
    <property type="entry name" value="GLHYDRLASE1"/>
</dbReference>
<evidence type="ECO:0000313" key="8">
    <source>
        <dbReference type="EMBL" id="RAR07352.1"/>
    </source>
</evidence>
<feature type="repeat" description="WD" evidence="4">
    <location>
        <begin position="986"/>
        <end position="1027"/>
    </location>
</feature>
<dbReference type="PROSITE" id="PS50897">
    <property type="entry name" value="CTLH"/>
    <property type="match status" value="1"/>
</dbReference>
<gene>
    <name evidence="8" type="ORF">DDE83_006534</name>
</gene>
<dbReference type="SMART" id="SM00320">
    <property type="entry name" value="WD40"/>
    <property type="match status" value="7"/>
</dbReference>
<feature type="compositionally biased region" description="Polar residues" evidence="5">
    <location>
        <begin position="829"/>
        <end position="838"/>
    </location>
</feature>
<dbReference type="InterPro" id="IPR006594">
    <property type="entry name" value="LisH"/>
</dbReference>
<feature type="signal peptide" evidence="6">
    <location>
        <begin position="1"/>
        <end position="19"/>
    </location>
</feature>
<feature type="region of interest" description="Disordered" evidence="5">
    <location>
        <begin position="1279"/>
        <end position="1300"/>
    </location>
</feature>
<accession>A0A364MYL8</accession>
<dbReference type="InterPro" id="IPR015943">
    <property type="entry name" value="WD40/YVTN_repeat-like_dom_sf"/>
</dbReference>
<dbReference type="InterPro" id="IPR001360">
    <property type="entry name" value="Glyco_hydro_1"/>
</dbReference>
<evidence type="ECO:0000313" key="9">
    <source>
        <dbReference type="Proteomes" id="UP000249619"/>
    </source>
</evidence>
<dbReference type="InterPro" id="IPR006595">
    <property type="entry name" value="CTLH_C"/>
</dbReference>
<keyword evidence="8" id="KW-0378">Hydrolase</keyword>
<feature type="compositionally biased region" description="Low complexity" evidence="5">
    <location>
        <begin position="593"/>
        <end position="609"/>
    </location>
</feature>
<name>A0A364MYL8_STELY</name>
<reference evidence="9" key="1">
    <citation type="submission" date="2018-05" db="EMBL/GenBank/DDBJ databases">
        <title>Draft genome sequence of Stemphylium lycopersici strain CIDEFI 213.</title>
        <authorList>
            <person name="Medina R."/>
            <person name="Franco M.E.E."/>
            <person name="Lucentini C.G."/>
            <person name="Saparrat M.C.N."/>
            <person name="Balatti P.A."/>
        </authorList>
    </citation>
    <scope>NUCLEOTIDE SEQUENCE [LARGE SCALE GENOMIC DNA]</scope>
    <source>
        <strain evidence="9">CIDEFI 213</strain>
    </source>
</reference>
<dbReference type="PROSITE" id="PS50082">
    <property type="entry name" value="WD_REPEATS_2"/>
    <property type="match status" value="2"/>
</dbReference>
<dbReference type="Pfam" id="PF00232">
    <property type="entry name" value="Glyco_hydro_1"/>
    <property type="match status" value="1"/>
</dbReference>
<dbReference type="GO" id="GO:0004553">
    <property type="term" value="F:hydrolase activity, hydrolyzing O-glycosyl compounds"/>
    <property type="evidence" value="ECO:0007669"/>
    <property type="project" value="InterPro"/>
</dbReference>
<keyword evidence="2 4" id="KW-0853">WD repeat</keyword>
<dbReference type="Gene3D" id="3.20.20.80">
    <property type="entry name" value="Glycosidases"/>
    <property type="match status" value="1"/>
</dbReference>
<dbReference type="Pfam" id="PF00400">
    <property type="entry name" value="WD40"/>
    <property type="match status" value="4"/>
</dbReference>
<evidence type="ECO:0000256" key="5">
    <source>
        <dbReference type="SAM" id="MobiDB-lite"/>
    </source>
</evidence>
<dbReference type="STRING" id="183478.A0A364MYL8"/>
<evidence type="ECO:0000256" key="1">
    <source>
        <dbReference type="ARBA" id="ARBA00002343"/>
    </source>
</evidence>
<dbReference type="Pfam" id="PF23627">
    <property type="entry name" value="LisH_WDR26"/>
    <property type="match status" value="1"/>
</dbReference>
<dbReference type="PROSITE" id="PS50294">
    <property type="entry name" value="WD_REPEATS_REGION"/>
    <property type="match status" value="1"/>
</dbReference>
<comment type="caution">
    <text evidence="8">The sequence shown here is derived from an EMBL/GenBank/DDBJ whole genome shotgun (WGS) entry which is preliminary data.</text>
</comment>
<dbReference type="PANTHER" id="PTHR22838:SF0">
    <property type="entry name" value="WD REPEAT-CONTAINING PROTEIN 26"/>
    <property type="match status" value="1"/>
</dbReference>
<feature type="chain" id="PRO_5016899514" evidence="6">
    <location>
        <begin position="20"/>
        <end position="1300"/>
    </location>
</feature>
<feature type="region of interest" description="Disordered" evidence="5">
    <location>
        <begin position="585"/>
        <end position="732"/>
    </location>
</feature>
<evidence type="ECO:0000259" key="7">
    <source>
        <dbReference type="PROSITE" id="PS50897"/>
    </source>
</evidence>
<keyword evidence="9" id="KW-1185">Reference proteome</keyword>
<dbReference type="PROSITE" id="PS50896">
    <property type="entry name" value="LISH"/>
    <property type="match status" value="1"/>
</dbReference>
<organism evidence="8 9">
    <name type="scientific">Stemphylium lycopersici</name>
    <name type="common">Tomato gray leaf spot disease fungus</name>
    <name type="synonym">Thyrospora lycopersici</name>
    <dbReference type="NCBI Taxonomy" id="183478"/>
    <lineage>
        <taxon>Eukaryota</taxon>
        <taxon>Fungi</taxon>
        <taxon>Dikarya</taxon>
        <taxon>Ascomycota</taxon>
        <taxon>Pezizomycotina</taxon>
        <taxon>Dothideomycetes</taxon>
        <taxon>Pleosporomycetidae</taxon>
        <taxon>Pleosporales</taxon>
        <taxon>Pleosporineae</taxon>
        <taxon>Pleosporaceae</taxon>
        <taxon>Stemphylium</taxon>
    </lineage>
</organism>
<dbReference type="GO" id="GO:0005975">
    <property type="term" value="P:carbohydrate metabolic process"/>
    <property type="evidence" value="ECO:0007669"/>
    <property type="project" value="InterPro"/>
</dbReference>
<evidence type="ECO:0000256" key="2">
    <source>
        <dbReference type="ARBA" id="ARBA00022574"/>
    </source>
</evidence>
<dbReference type="PANTHER" id="PTHR22838">
    <property type="entry name" value="WD REPEAT PROTEIN 26-RELATED"/>
    <property type="match status" value="1"/>
</dbReference>
<dbReference type="SUPFAM" id="SSF50978">
    <property type="entry name" value="WD40 repeat-like"/>
    <property type="match status" value="1"/>
</dbReference>
<feature type="compositionally biased region" description="Basic and acidic residues" evidence="5">
    <location>
        <begin position="674"/>
        <end position="684"/>
    </location>
</feature>
<dbReference type="InterPro" id="IPR051350">
    <property type="entry name" value="WD_repeat-ST_regulator"/>
</dbReference>
<feature type="repeat" description="WD" evidence="4">
    <location>
        <begin position="1245"/>
        <end position="1278"/>
    </location>
</feature>
<dbReference type="SUPFAM" id="SSF51445">
    <property type="entry name" value="(Trans)glycosidases"/>
    <property type="match status" value="1"/>
</dbReference>
<dbReference type="GO" id="GO:0034657">
    <property type="term" value="C:GID complex"/>
    <property type="evidence" value="ECO:0007669"/>
    <property type="project" value="TreeGrafter"/>
</dbReference>
<dbReference type="GO" id="GO:0043161">
    <property type="term" value="P:proteasome-mediated ubiquitin-dependent protein catabolic process"/>
    <property type="evidence" value="ECO:0007669"/>
    <property type="project" value="TreeGrafter"/>
</dbReference>
<feature type="compositionally biased region" description="Basic residues" evidence="5">
    <location>
        <begin position="659"/>
        <end position="673"/>
    </location>
</feature>
<evidence type="ECO:0000256" key="6">
    <source>
        <dbReference type="SAM" id="SignalP"/>
    </source>
</evidence>
<keyword evidence="3" id="KW-0677">Repeat</keyword>
<feature type="region of interest" description="Disordered" evidence="5">
    <location>
        <begin position="806"/>
        <end position="838"/>
    </location>
</feature>
<evidence type="ECO:0000256" key="3">
    <source>
        <dbReference type="ARBA" id="ARBA00022737"/>
    </source>
</evidence>
<feature type="domain" description="CTLH" evidence="7">
    <location>
        <begin position="787"/>
        <end position="871"/>
    </location>
</feature>
<evidence type="ECO:0000256" key="4">
    <source>
        <dbReference type="PROSITE-ProRule" id="PRU00221"/>
    </source>
</evidence>
<comment type="function">
    <text evidence="1">Involved in the proteasome-dependent degradation of fructose-1,6-bisphosphatase.</text>
</comment>
<proteinExistence type="predicted"/>
<feature type="compositionally biased region" description="Polar residues" evidence="5">
    <location>
        <begin position="713"/>
        <end position="726"/>
    </location>
</feature>
<dbReference type="EMBL" id="QGDH01000102">
    <property type="protein sequence ID" value="RAR07352.1"/>
    <property type="molecule type" value="Genomic_DNA"/>
</dbReference>
<dbReference type="PROSITE" id="PS00653">
    <property type="entry name" value="GLYCOSYL_HYDROL_F1_2"/>
    <property type="match status" value="1"/>
</dbReference>
<protein>
    <submittedName>
        <fullName evidence="8">Glycoside hydrolase family 1 protein</fullName>
    </submittedName>
</protein>
<feature type="compositionally biased region" description="Polar residues" evidence="5">
    <location>
        <begin position="685"/>
        <end position="705"/>
    </location>
</feature>
<dbReference type="InterPro" id="IPR017853">
    <property type="entry name" value="GH"/>
</dbReference>